<comment type="caution">
    <text evidence="3">The sequence shown here is derived from an EMBL/GenBank/DDBJ whole genome shotgun (WGS) entry which is preliminary data.</text>
</comment>
<name>A0ABR8YI55_9MICC</name>
<dbReference type="EMBL" id="JACSQC010000003">
    <property type="protein sequence ID" value="MBD8043906.1"/>
    <property type="molecule type" value="Genomic_DNA"/>
</dbReference>
<evidence type="ECO:0000259" key="2">
    <source>
        <dbReference type="Pfam" id="PF02657"/>
    </source>
</evidence>
<dbReference type="PANTHER" id="PTHR43597:SF5">
    <property type="entry name" value="SUFE-LIKE PROTEIN 2, CHLOROPLASTIC"/>
    <property type="match status" value="1"/>
</dbReference>
<protein>
    <submittedName>
        <fullName evidence="3">SufE family protein</fullName>
    </submittedName>
</protein>
<sequence length="158" mass="16869">MSTTSSTPSTVPAQLQEIVEDFQGLSEPERLELLLEFSRSLPPLPARLADHPELLEQVVECQSPLFLTVEVGDAPEHAVELYFSAPPEAPTTRGFAGVLHEGLNGLPADVILAVPADVPDRLGLTRAITPLRMRGMSAMLGRIKRQVAGLVAPAGTEA</sequence>
<comment type="similarity">
    <text evidence="1">Belongs to the SufE family.</text>
</comment>
<gene>
    <name evidence="3" type="ORF">H9638_08815</name>
</gene>
<keyword evidence="4" id="KW-1185">Reference proteome</keyword>
<reference evidence="3 4" key="1">
    <citation type="submission" date="2020-08" db="EMBL/GenBank/DDBJ databases">
        <title>A Genomic Blueprint of the Chicken Gut Microbiome.</title>
        <authorList>
            <person name="Gilroy R."/>
            <person name="Ravi A."/>
            <person name="Getino M."/>
            <person name="Pursley I."/>
            <person name="Horton D.L."/>
            <person name="Alikhan N.-F."/>
            <person name="Baker D."/>
            <person name="Gharbi K."/>
            <person name="Hall N."/>
            <person name="Watson M."/>
            <person name="Adriaenssens E.M."/>
            <person name="Foster-Nyarko E."/>
            <person name="Jarju S."/>
            <person name="Secka A."/>
            <person name="Antonio M."/>
            <person name="Oren A."/>
            <person name="Chaudhuri R."/>
            <person name="La Ragione R.M."/>
            <person name="Hildebrand F."/>
            <person name="Pallen M.J."/>
        </authorList>
    </citation>
    <scope>NUCLEOTIDE SEQUENCE [LARGE SCALE GENOMIC DNA]</scope>
    <source>
        <strain evidence="3 4">Sa2BUA2</strain>
    </source>
</reference>
<dbReference type="SUPFAM" id="SSF82649">
    <property type="entry name" value="SufE/NifU"/>
    <property type="match status" value="1"/>
</dbReference>
<evidence type="ECO:0000256" key="1">
    <source>
        <dbReference type="ARBA" id="ARBA00010282"/>
    </source>
</evidence>
<accession>A0ABR8YI55</accession>
<dbReference type="PANTHER" id="PTHR43597">
    <property type="entry name" value="SULFUR ACCEPTOR PROTEIN CSDE"/>
    <property type="match status" value="1"/>
</dbReference>
<organism evidence="3 4">
    <name type="scientific">Arthrobacter pullicola</name>
    <dbReference type="NCBI Taxonomy" id="2762224"/>
    <lineage>
        <taxon>Bacteria</taxon>
        <taxon>Bacillati</taxon>
        <taxon>Actinomycetota</taxon>
        <taxon>Actinomycetes</taxon>
        <taxon>Micrococcales</taxon>
        <taxon>Micrococcaceae</taxon>
        <taxon>Arthrobacter</taxon>
    </lineage>
</organism>
<dbReference type="RefSeq" id="WP_191746803.1">
    <property type="nucleotide sequence ID" value="NZ_JACSQC010000003.1"/>
</dbReference>
<dbReference type="Gene3D" id="3.90.1010.10">
    <property type="match status" value="1"/>
</dbReference>
<feature type="domain" description="Fe-S metabolism associated" evidence="2">
    <location>
        <begin position="19"/>
        <end position="146"/>
    </location>
</feature>
<evidence type="ECO:0000313" key="3">
    <source>
        <dbReference type="EMBL" id="MBD8043906.1"/>
    </source>
</evidence>
<dbReference type="Pfam" id="PF02657">
    <property type="entry name" value="SufE"/>
    <property type="match status" value="1"/>
</dbReference>
<dbReference type="InterPro" id="IPR003808">
    <property type="entry name" value="Fe-S_metab-assoc_dom"/>
</dbReference>
<dbReference type="Proteomes" id="UP000652763">
    <property type="component" value="Unassembled WGS sequence"/>
</dbReference>
<proteinExistence type="inferred from homology"/>
<evidence type="ECO:0000313" key="4">
    <source>
        <dbReference type="Proteomes" id="UP000652763"/>
    </source>
</evidence>